<keyword evidence="1" id="KW-0175">Coiled coil</keyword>
<dbReference type="BioCyc" id="ABAU509170:GCL9-2925-MONOMER"/>
<dbReference type="Pfam" id="PF13332">
    <property type="entry name" value="Fil_haemagg_2"/>
    <property type="match status" value="4"/>
</dbReference>
<dbReference type="HOGENOM" id="CLU_000043_8_0_6"/>
<reference evidence="4 5" key="1">
    <citation type="journal article" date="2008" name="PLoS ONE">
        <title>Comparative analysis of Acinetobacters: three genomes for three lifestyles.</title>
        <authorList>
            <person name="Vallenet D."/>
            <person name="Nordmann P."/>
            <person name="Barbe V."/>
            <person name="Poirel L."/>
            <person name="Mangenot S."/>
            <person name="Bataille E."/>
            <person name="Dossat C."/>
            <person name="Gas S."/>
            <person name="Kreimeyer A."/>
            <person name="Lenoble P."/>
            <person name="Oztas S."/>
            <person name="Poulain J."/>
            <person name="Segurens B."/>
            <person name="Robert C."/>
            <person name="Abergel C."/>
            <person name="Claverie J.M."/>
            <person name="Raoult D."/>
            <person name="Medigue C."/>
            <person name="Weissenbach J."/>
            <person name="Cruveiller S."/>
        </authorList>
    </citation>
    <scope>NUCLEOTIDE SEQUENCE [LARGE SCALE GENOMIC DNA]</scope>
    <source>
        <strain evidence="4 5">SDF</strain>
    </source>
</reference>
<dbReference type="NCBIfam" id="TIGR01731">
    <property type="entry name" value="fil_hemag_20aa"/>
    <property type="match status" value="32"/>
</dbReference>
<evidence type="ECO:0000259" key="3">
    <source>
        <dbReference type="SMART" id="SM00912"/>
    </source>
</evidence>
<dbReference type="InterPro" id="IPR024973">
    <property type="entry name" value="ESPR"/>
</dbReference>
<dbReference type="SUPFAM" id="SSF56954">
    <property type="entry name" value="Outer membrane efflux proteins (OEP)"/>
    <property type="match status" value="1"/>
</dbReference>
<feature type="domain" description="Filamentous haemagglutinin FhaB/tRNA nuclease CdiA-like TPS" evidence="3">
    <location>
        <begin position="100"/>
        <end position="220"/>
    </location>
</feature>
<dbReference type="Pfam" id="PF05860">
    <property type="entry name" value="TPS"/>
    <property type="match status" value="1"/>
</dbReference>
<accession>B0VP70</accession>
<dbReference type="InterPro" id="IPR025157">
    <property type="entry name" value="Hemagglutinin_rpt"/>
</dbReference>
<dbReference type="EMBL" id="CU468230">
    <property type="protein sequence ID" value="CAP02806.1"/>
    <property type="molecule type" value="Genomic_DNA"/>
</dbReference>
<protein>
    <submittedName>
        <fullName evidence="4">Hemagglutinin/hemolysin-related protein</fullName>
    </submittedName>
</protein>
<feature type="compositionally biased region" description="Polar residues" evidence="2">
    <location>
        <begin position="3443"/>
        <end position="3455"/>
    </location>
</feature>
<feature type="compositionally biased region" description="Polar residues" evidence="2">
    <location>
        <begin position="3254"/>
        <end position="3267"/>
    </location>
</feature>
<feature type="compositionally biased region" description="Low complexity" evidence="2">
    <location>
        <begin position="461"/>
        <end position="470"/>
    </location>
</feature>
<evidence type="ECO:0000313" key="5">
    <source>
        <dbReference type="Proteomes" id="UP000001741"/>
    </source>
</evidence>
<dbReference type="KEGG" id="abm:ABSDF3544"/>
<dbReference type="InterPro" id="IPR010069">
    <property type="entry name" value="CdiA_FHA1_rpt"/>
</dbReference>
<dbReference type="GO" id="GO:0003824">
    <property type="term" value="F:catalytic activity"/>
    <property type="evidence" value="ECO:0007669"/>
    <property type="project" value="UniProtKB-ARBA"/>
</dbReference>
<proteinExistence type="predicted"/>
<evidence type="ECO:0000256" key="2">
    <source>
        <dbReference type="SAM" id="MobiDB-lite"/>
    </source>
</evidence>
<feature type="compositionally biased region" description="Polar residues" evidence="2">
    <location>
        <begin position="3466"/>
        <end position="3484"/>
    </location>
</feature>
<organism evidence="4 5">
    <name type="scientific">Acinetobacter baumannii (strain SDF)</name>
    <dbReference type="NCBI Taxonomy" id="509170"/>
    <lineage>
        <taxon>Bacteria</taxon>
        <taxon>Pseudomonadati</taxon>
        <taxon>Pseudomonadota</taxon>
        <taxon>Gammaproteobacteria</taxon>
        <taxon>Moraxellales</taxon>
        <taxon>Moraxellaceae</taxon>
        <taxon>Acinetobacter</taxon>
        <taxon>Acinetobacter calcoaceticus/baumannii complex</taxon>
    </lineage>
</organism>
<dbReference type="InterPro" id="IPR011050">
    <property type="entry name" value="Pectin_lyase_fold/virulence"/>
</dbReference>
<feature type="region of interest" description="Disordered" evidence="2">
    <location>
        <begin position="3248"/>
        <end position="3289"/>
    </location>
</feature>
<evidence type="ECO:0000256" key="1">
    <source>
        <dbReference type="SAM" id="Coils"/>
    </source>
</evidence>
<dbReference type="NCBIfam" id="TIGR01901">
    <property type="entry name" value="adhes_NPXG"/>
    <property type="match status" value="1"/>
</dbReference>
<dbReference type="InterPro" id="IPR008638">
    <property type="entry name" value="FhaB/CdiA-like_TPS"/>
</dbReference>
<sequence length="4086" mass="434568">MNKNRYRVIFSQARGMFIAVAEIVKSRTKMAGQSIAAGNETVTNSLTPNSYKKLNPLHFSVVTLLGAVVYTIPLSSIANTQIHADKSAPSNQQAQILNSANGTVQVNIQTPSAGGVSRNTYSQFDVGQQGAILNNSRNNVQTQIGGWVQGNANLARGEAKVILNEVNSSNPSQLRGYLEVAGKSAQVVIANPSGLVCDGCGVINADRFTLTTGQAVMNQGYLESFRVREGQVTIEGKGLNGSLTPYTDIYARALKVNAGLYANELKTVLGQNDISIQDPSAPQIAKATTGTNTTPQPDFALDVGQLGGMYAGKIYLVGTEQGLGVRNAGSMNATTGQLSLNANGDLINTGNMIANKDQIAIQAQNIKNSGNISSTQHNIQIKADNIQNSGLIATNDEIQLNTQDKIDNNDGVINAGRIDFTAQTLSNDKGKIEQTGQQQLNISAKTLDNTQGLIGQATKESSGTSGGTTTPSVTDPEQQSSAQDSSTVEVAPVDLTPKTFQTGNIQIAQGIDNVAGQIVNNADINLKVQDSIKNNAGEIQLPELQFSGQNFENQQGKFTAKVVNINAQNIDNQKGVMSASQSFDLTAQQLNNNQGRLQSTKALNITATEIDNRQGQILAADALTLNSSNTNNTQGVIASVNADAQLNIKSLDNSKGEISAQNVHLTGQSLKNQQGTIQAKTADLNINVDQINNGSTKDLAGNLIAAQNLKLNAQQLQSTGQIYAGDTADLTVEQLKQHGQLAALNAVRVQSKDIESDQNAIWVAGLDQEGKLSNTTSELNIDAQNAQIAGKILSGDQINIKAAQTTDLSQSESQAKNVQIETTQFDTSSAKIIADRQLDIRALQSINNEKGQYSAEQVNLNTAQLNNNQGLIQHTGKNDFILNVADRIANHAGKIISNAKTTEIKTNTLSSVAGEILHAGDQHLKITAQNLQGQQGKIQSNSDLQLNLGTANLDKALTAAQSINLTATELSHQQGQLIQNDANGHLQVNVVQTLNNMSGVISAAGNADIKTADLNNQSGVIQTLANKDLSIESQKLENQSGKIVAGRDAAIKTTQLNNDTGTVYAAGKLGLHATQDVSNQQGLIAAKQSLNIEAQNLNNSKGQIQTESGDANLTIAQILNNQAGHIQAANALNIVATQVENQAGQLLSGTDTQLDVAHLNNQSGTIYSKKQLDLNVSGSTDNSAGTLAADQNLNLNTQNLLNQAGQIRSENADLKLNIAQDVQNNTGLISAAKNLNLTAKNITSQQGKVQSGANANIQLNNFDNTEGVVYAEEQLQLSATGKLNNTQGIVAAEQSTDIRAGSVINDAGQIRSQQDQLKLNVQQDISNQNGEISAAKSIELNAQKVSNQKGKVIAGESLNVTAQQVDSIEGTIYAKEQLHLTVADQFNNQSGTIAANQLVQIQAKNLNNTAGKIRSEQNQLDLNVEQNLDNQTGQIYAGSQANIHTTELNNQQGTIYSQNQLDLNASQLNNQQGQIYSGGQEQLKVQGDIQNQKGVLAAGQNLNINSAGLDNTAGTIRSENADITLNAQGQLINAQGDIYAGHNASLNSVGLDNSSGQIAAQNQLTIDTQKQQLSNQNAKIIARAVDLKTGKLDNQTGLIQAEQSVKIDTQQNALLNNNSGNNAGILSQGGLDIANVSQLENSNGYIAAIGSANLTAQNINNNSGQINSQADLTIQQQLAGGRIDNVAGQIQAQKNISLNADTINNAGTVSHIIAGEKLTANASKVMNEQTKDSNLLGGLHAKNIEINAGELDNQSGVIRASENATLNINNQLSNQLGSITSLNRLNIGTANKILNLNNTDGELLAKNQLNLKANELVNKGKIISEGNVDIDLMQSYSHTQADQIAANGTLKLSTEQDLINQSELSAGQKVELNAKNIQNQTGASISSNQTHLIAQDTIHNQGLINGELTHIQANRVWNDGARIYGTQVAIQSNTLDNKSNANGTGAVIASRGDMDLGIQILNNQSGGVVKENGRDNAWIFSAGQLNVGGSLNEELQAQGNADKIYNGSAVIESLGDMYLGANNIQNTNENLVIALIEKYRKQVHEYGKDGEVWDSSVIRLGSSSRGLSNAILYVPQEEGGAPTREIGEDWSYYEYTQIHSEDEVQSTSPAQIIAGGNLSFTPDADFVNKDSQVLVGLQITNGIGSISNQSTALRSVDQTAPGGFSQWHSVGWNTKGTEHRHRWGSKVNYQPADIINTMPISLGIVKEYTSQQSSNPVENLNSTNVQTEIAQAQSVDLTALSTQKLNNQQLDLNAGQSIAEIGKNIQQPDLPDQIGVEANPTTDIQAEQNNIDRVEGEELNQVNNTASAVDSATDITVRTVSQDFLNLPSNALFITTKDSQAQYLVETDPAYANYRNWLSSDYMIKALGLDPAMQQKRIGDGYYEQRLVQDQVAKLTGYRFLEGYGSDEEQYKALMNNGLSFAKQYKLRPGIALTETQIAQLTSDIVWLEEKTVKLADGTTTQALVPQIYVKARVGDLKGDGTLISADSIQLDVQGDVFNSGTIAGRQAVVLNAENVEILNGRIQANQVGLNTSKDLNIIGGQIQAEQAVDLNVGRNFNLESSTQHSENKIGESTFTYTGLDRVAGVYTKAPTAIKSSDTENLKTSISIRVGGDSDLKAAQIQNANGSTQILTQGNLNIGAIQTGISNKGYANEKNYNYSITQIDQGSSIQSQGTANLSANKIQGKAVDIASQQGDIVLNAQQGISLENGKNLHSTDSAMSAQSSGMLGRNTERNEVWKSDQSIANNLKAGGNIVLNTSQGDITATHLKANAGETIQVQAKNGHVTLNSALNETSQSTTSSSTNFATYNNRQSGYIDQEVAQTQLVAGKNVDINAAKNIELQANDVQAGNSIYVGNTLMQRQVDGTLKAADGSVMPENVKLSTLETHDQQWDEQQKGYRGVVKELMKVTEVGLAGVQSLFPGVKVDTKLTIGESNSKREEQIKQTGTNLTANDVYVGSSGQTTLTSSDITAKNTILSGQKVTLNAAEEQNISATSHSKETIEGLGVKLNKDSVRLGGFVSEDTTQSTKTTETTHKAGSIQTENLKIQGAEGVDILGQNIKATGDTVLDHGRGDLNIGGYENKTTVEDKTHKETISTEVGVRNAYLDAALAVGAVKDAAEVVKQAKDQYSQAQRDYASGKITKEALDDTKANVAMATANLANAQIAVGSAAATAAASSATYGFTIGANGERIETTTTTNTTQGKWQGSQLDLNNLTLKSENQDVNLQGSRLTATGTTTFDGTKDFNISAGKEHGQQETSSKTNNQSVSYTYGGGGSASVGKQTSKSHAESLTHVNSEVALNRTEGQLNKLNIQGGEVSIADRGNLQVNQIHVESLQDTASGNSSSKGGSVGVGIGSGGLSNVTASYNQAKGQNDKAWVNETSKLLIGNAQNDADLDAMGVQKVSNIGGVIANSTKNSDASLTDHGKLNYTGALELKDLQDHSSESNRGFNVSTSVGTSIKGESKESSFHPSGSTTVGLQSTGNEQEQLTKATMGQGTLKNSTALSNRDINNTQEITRDQATGLLNGSVTVDNRLLTESGRQQIIQEQKDLPQNAEIIGKMTAAGVTSLGVATASLASGDQNLKQAYDTVMNPARTFDFVQKHPEAATVLEQFKNGNYDRLLATKGSIQLLAQALGQDVNVLTTSITSFLNIKGAYDHQTDTVVLDVNNENRSSILNTTGHEIAHGQGIKNETSADLVGKSVDWAFNSGVKNNQVTIDQYKGQLGDGKDASTQAQNIAELVKDNTTIVDAISDHGDKIDEKTSVWQDIKYLGCWNDECVAAYKQMDAAQEKAYRLGQAKATTKFVNDIKNLPNVPKEVYEALTKDPMGTMSAIWEGVKNIPGELWDTGKTITKGNLVGKSPAEFEKMGNAEMTTALNGLSAAISAGTVTVAKKGGGIVIEAAKSAKRILQNDPAKLPTITTSAGGYIKASLITENGKIIDPPKDVLNKQKQLLGNKDKNVTGVLREEIADSYFKNSGYTKLESKCGSNCFDGVYMKNGELYVVEVKPLSRNAINLSSNKNSPNDIGVQMSDKWIDSRITALKESNNVDSMKTATILQKARLDKKPINKIVVGVNDSRAITLNLGQVGSK</sequence>
<feature type="region of interest" description="Disordered" evidence="2">
    <location>
        <begin position="3438"/>
        <end position="3484"/>
    </location>
</feature>
<feature type="compositionally biased region" description="Polar residues" evidence="2">
    <location>
        <begin position="471"/>
        <end position="488"/>
    </location>
</feature>
<dbReference type="SMART" id="SM00912">
    <property type="entry name" value="Haemagg_act"/>
    <property type="match status" value="1"/>
</dbReference>
<dbReference type="Proteomes" id="UP000001741">
    <property type="component" value="Chromosome"/>
</dbReference>
<feature type="region of interest" description="Disordered" evidence="2">
    <location>
        <begin position="2709"/>
        <end position="2729"/>
    </location>
</feature>
<gene>
    <name evidence="4" type="ordered locus">ABSDF3544</name>
</gene>
<name>B0VP70_ACIBS</name>
<dbReference type="Gene3D" id="2.160.20.10">
    <property type="entry name" value="Single-stranded right-handed beta-helix, Pectin lyase-like"/>
    <property type="match status" value="1"/>
</dbReference>
<feature type="coiled-coil region" evidence="1">
    <location>
        <begin position="3113"/>
        <end position="3164"/>
    </location>
</feature>
<feature type="compositionally biased region" description="Polar residues" evidence="2">
    <location>
        <begin position="2711"/>
        <end position="2725"/>
    </location>
</feature>
<feature type="region of interest" description="Disordered" evidence="2">
    <location>
        <begin position="456"/>
        <end position="489"/>
    </location>
</feature>
<dbReference type="SUPFAM" id="SSF51126">
    <property type="entry name" value="Pectin lyase-like"/>
    <property type="match status" value="1"/>
</dbReference>
<dbReference type="Pfam" id="PF13018">
    <property type="entry name" value="ESPR"/>
    <property type="match status" value="1"/>
</dbReference>
<dbReference type="InterPro" id="IPR012334">
    <property type="entry name" value="Pectin_lyas_fold"/>
</dbReference>
<evidence type="ECO:0000313" key="4">
    <source>
        <dbReference type="EMBL" id="CAP02806.1"/>
    </source>
</evidence>